<comment type="caution">
    <text evidence="2">The sequence shown here is derived from an EMBL/GenBank/DDBJ whole genome shotgun (WGS) entry which is preliminary data.</text>
</comment>
<dbReference type="Proteomes" id="UP001623008">
    <property type="component" value="Unassembled WGS sequence"/>
</dbReference>
<keyword evidence="3" id="KW-1185">Reference proteome</keyword>
<dbReference type="RefSeq" id="WP_406597040.1">
    <property type="nucleotide sequence ID" value="NZ_JBJHQF010000008.1"/>
</dbReference>
<evidence type="ECO:0000259" key="1">
    <source>
        <dbReference type="SMART" id="SM00894"/>
    </source>
</evidence>
<proteinExistence type="predicted"/>
<reference evidence="2 3" key="1">
    <citation type="submission" date="2024-11" db="EMBL/GenBank/DDBJ databases">
        <authorList>
            <person name="Lucas J.A."/>
        </authorList>
    </citation>
    <scope>NUCLEOTIDE SEQUENCE [LARGE SCALE GENOMIC DNA]</scope>
    <source>
        <strain evidence="2 3">Z 7.15</strain>
    </source>
</reference>
<evidence type="ECO:0000313" key="3">
    <source>
        <dbReference type="Proteomes" id="UP001623008"/>
    </source>
</evidence>
<dbReference type="InterPro" id="IPR008613">
    <property type="entry name" value="Excalibur_Ca-bd_domain"/>
</dbReference>
<gene>
    <name evidence="2" type="ORF">ACJEBJ_07555</name>
</gene>
<protein>
    <submittedName>
        <fullName evidence="2">Excalibur calcium-binding domain-containing protein</fullName>
    </submittedName>
</protein>
<evidence type="ECO:0000313" key="2">
    <source>
        <dbReference type="EMBL" id="MFK9003974.1"/>
    </source>
</evidence>
<sequence length="93" mass="10123">MKLIVVLLIAGFLTWKLSPDVQTWVSSKLSLVKEASAFGPAPAVAPPGFKCDGRKYCSQMTSCPEAKTFLSNCPGMQMDGDNDGVPCERQWCH</sequence>
<feature type="domain" description="Excalibur calcium-binding" evidence="1">
    <location>
        <begin position="53"/>
        <end position="88"/>
    </location>
</feature>
<dbReference type="EMBL" id="JBJHQF010000008">
    <property type="protein sequence ID" value="MFK9003974.1"/>
    <property type="molecule type" value="Genomic_DNA"/>
</dbReference>
<dbReference type="SMART" id="SM00894">
    <property type="entry name" value="Excalibur"/>
    <property type="match status" value="1"/>
</dbReference>
<dbReference type="Pfam" id="PF05901">
    <property type="entry name" value="Excalibur"/>
    <property type="match status" value="1"/>
</dbReference>
<name>A0ABW8QWG8_9PSED</name>
<organism evidence="2 3">
    <name type="scientific">Pseudomonas pergaminensis</name>
    <dbReference type="NCBI Taxonomy" id="2853159"/>
    <lineage>
        <taxon>Bacteria</taxon>
        <taxon>Pseudomonadati</taxon>
        <taxon>Pseudomonadota</taxon>
        <taxon>Gammaproteobacteria</taxon>
        <taxon>Pseudomonadales</taxon>
        <taxon>Pseudomonadaceae</taxon>
        <taxon>Pseudomonas</taxon>
    </lineage>
</organism>
<accession>A0ABW8QWG8</accession>